<reference evidence="1" key="1">
    <citation type="submission" date="2021-01" db="EMBL/GenBank/DDBJ databases">
        <authorList>
            <person name="Corre E."/>
            <person name="Pelletier E."/>
            <person name="Niang G."/>
            <person name="Scheremetjew M."/>
            <person name="Finn R."/>
            <person name="Kale V."/>
            <person name="Holt S."/>
            <person name="Cochrane G."/>
            <person name="Meng A."/>
            <person name="Brown T."/>
            <person name="Cohen L."/>
        </authorList>
    </citation>
    <scope>NUCLEOTIDE SEQUENCE</scope>
    <source>
        <strain evidence="1">CCMP3107</strain>
    </source>
</reference>
<accession>A0A7S3XXD4</accession>
<sequence>MYVAGVDLVEKKKRRRRTLRSQVYLCTYPLLADIPYPIPFHFIEKEIIIAFNTGGLKLGFWIKWKRYNSRYSILDPTTRIQRADGCLFFFFKPPSSPCCNCNWAFGACCFYAAFCVCGLYRACSLIQNKMFIVSSLLLNSKHTLFRARSFSVRKSLKIQAVVLDFDVIAYADQSGAAKTNINTAHHYVEQLPLPPEEHLMKDSDASVGKSRLESLVSILKDTRNKFDLPSSGGEALEDQLAGIFDSTKEKNHESTVGKAFHENPSLLETTLQKPSLPPRLDQNYGSDAAAKYRAKIRAKTGGRLLPTSVAATGKGPGQAGDGASLRAAREIVGRQENTASQWMLRPGTSTLLRWLAVRSMLTVLLPGPTTSQDLLDKLMKQVENVGDQFAYVISEEQAVSSSREDIFRSISDRIGIDSSKIMVVTKSNVNIKEARRLQFWTCKCQQSSGANDGYHSYADYCIASVNEVQHKIEDVNGISYRQ</sequence>
<dbReference type="InterPro" id="IPR023214">
    <property type="entry name" value="HAD_sf"/>
</dbReference>
<dbReference type="SUPFAM" id="SSF56784">
    <property type="entry name" value="HAD-like"/>
    <property type="match status" value="1"/>
</dbReference>
<dbReference type="InterPro" id="IPR036412">
    <property type="entry name" value="HAD-like_sf"/>
</dbReference>
<dbReference type="Gene3D" id="3.40.50.1000">
    <property type="entry name" value="HAD superfamily/HAD-like"/>
    <property type="match status" value="1"/>
</dbReference>
<dbReference type="AlphaFoldDB" id="A0A7S3XXD4"/>
<protein>
    <submittedName>
        <fullName evidence="1">Uncharacterized protein</fullName>
    </submittedName>
</protein>
<evidence type="ECO:0000313" key="1">
    <source>
        <dbReference type="EMBL" id="CAE0634966.1"/>
    </source>
</evidence>
<proteinExistence type="predicted"/>
<dbReference type="EMBL" id="HBIU01029717">
    <property type="protein sequence ID" value="CAE0634966.1"/>
    <property type="molecule type" value="Transcribed_RNA"/>
</dbReference>
<name>A0A7S3XXD4_HETAK</name>
<gene>
    <name evidence="1" type="ORF">HAKA00212_LOCUS13706</name>
</gene>
<organism evidence="1">
    <name type="scientific">Heterosigma akashiwo</name>
    <name type="common">Chromophytic alga</name>
    <name type="synonym">Heterosigma carterae</name>
    <dbReference type="NCBI Taxonomy" id="2829"/>
    <lineage>
        <taxon>Eukaryota</taxon>
        <taxon>Sar</taxon>
        <taxon>Stramenopiles</taxon>
        <taxon>Ochrophyta</taxon>
        <taxon>Raphidophyceae</taxon>
        <taxon>Chattonellales</taxon>
        <taxon>Chattonellaceae</taxon>
        <taxon>Heterosigma</taxon>
    </lineage>
</organism>